<feature type="transmembrane region" description="Helical" evidence="2">
    <location>
        <begin position="304"/>
        <end position="323"/>
    </location>
</feature>
<feature type="transmembrane region" description="Helical" evidence="2">
    <location>
        <begin position="41"/>
        <end position="58"/>
    </location>
</feature>
<evidence type="ECO:0000256" key="1">
    <source>
        <dbReference type="SAM" id="MobiDB-lite"/>
    </source>
</evidence>
<keyword evidence="2" id="KW-0812">Transmembrane</keyword>
<evidence type="ECO:0000256" key="2">
    <source>
        <dbReference type="SAM" id="Phobius"/>
    </source>
</evidence>
<feature type="transmembrane region" description="Helical" evidence="2">
    <location>
        <begin position="64"/>
        <end position="87"/>
    </location>
</feature>
<evidence type="ECO:0000313" key="3">
    <source>
        <dbReference type="EMBL" id="MDW5596508.1"/>
    </source>
</evidence>
<feature type="non-terminal residue" evidence="3">
    <location>
        <position position="450"/>
    </location>
</feature>
<feature type="compositionally biased region" description="Low complexity" evidence="1">
    <location>
        <begin position="362"/>
        <end position="378"/>
    </location>
</feature>
<proteinExistence type="predicted"/>
<feature type="transmembrane region" description="Helical" evidence="2">
    <location>
        <begin position="129"/>
        <end position="147"/>
    </location>
</feature>
<feature type="compositionally biased region" description="Low complexity" evidence="1">
    <location>
        <begin position="420"/>
        <end position="434"/>
    </location>
</feature>
<evidence type="ECO:0000313" key="4">
    <source>
        <dbReference type="Proteomes" id="UP001284601"/>
    </source>
</evidence>
<protein>
    <recommendedName>
        <fullName evidence="5">DUF2157 domain-containing protein</fullName>
    </recommendedName>
</protein>
<feature type="compositionally biased region" description="Pro residues" evidence="1">
    <location>
        <begin position="379"/>
        <end position="401"/>
    </location>
</feature>
<keyword evidence="4" id="KW-1185">Reference proteome</keyword>
<feature type="region of interest" description="Disordered" evidence="1">
    <location>
        <begin position="327"/>
        <end position="450"/>
    </location>
</feature>
<organism evidence="3 4">
    <name type="scientific">Conexibacter stalactiti</name>
    <dbReference type="NCBI Taxonomy" id="1940611"/>
    <lineage>
        <taxon>Bacteria</taxon>
        <taxon>Bacillati</taxon>
        <taxon>Actinomycetota</taxon>
        <taxon>Thermoleophilia</taxon>
        <taxon>Solirubrobacterales</taxon>
        <taxon>Conexibacteraceae</taxon>
        <taxon>Conexibacter</taxon>
    </lineage>
</organism>
<keyword evidence="2" id="KW-1133">Transmembrane helix</keyword>
<reference evidence="3 4" key="2">
    <citation type="submission" date="2023-10" db="EMBL/GenBank/DDBJ databases">
        <authorList>
            <person name="Han X.F."/>
        </authorList>
    </citation>
    <scope>NUCLEOTIDE SEQUENCE [LARGE SCALE GENOMIC DNA]</scope>
    <source>
        <strain evidence="3 4">KCTC 39840</strain>
    </source>
</reference>
<sequence>MAETTDQKESGGSAGPIPPELQARLREGAELLRPHPHRGDLIAAGSVPLTVALLLINLRLDDSWGHGVFFVLMALAAGLVLGMGVLAPLEGERPRAYQVVLQLTGLALLFVALMRLAQVFGVDEPLDSAWTAFLILGIVSAVATWLARERRSEICTLVAGITGTFALLALVTWVFSPDGPTTTRWVLLLAALLLLVGALLLRDRHRQESVYLVDAAGVAVLVLALTFVTELLFGPLFGGFGGSEFSRASVAPGVLWKVVLLASGLGLVAYAGVDREAGPGYLGSVILLLFVVLVGIPGEDGPSLWFWPLVLLLIGAAMIAAGLRPRQPLPPEPDRGGPAPVVPAPVAPATGGPAAPAPAPAAPAGVPAAPATPPSRAAAPPPPPPSPARAAPAPPPPPPWMKAPVDESGEETAASDFVVEPSAPAAEPESPAPAAEEEPPAAAAEEEAPA</sequence>
<feature type="compositionally biased region" description="Acidic residues" evidence="1">
    <location>
        <begin position="435"/>
        <end position="450"/>
    </location>
</feature>
<feature type="transmembrane region" description="Helical" evidence="2">
    <location>
        <begin position="254"/>
        <end position="273"/>
    </location>
</feature>
<reference evidence="4" key="1">
    <citation type="submission" date="2023-07" db="EMBL/GenBank/DDBJ databases">
        <title>Conexibacter stalactiti sp. nov., isolated from stalactites in a lava cave and emended description of the genus Conexibacter.</title>
        <authorList>
            <person name="Lee S.D."/>
        </authorList>
    </citation>
    <scope>NUCLEOTIDE SEQUENCE [LARGE SCALE GENOMIC DNA]</scope>
    <source>
        <strain evidence="4">KCTC 39840</strain>
    </source>
</reference>
<feature type="transmembrane region" description="Helical" evidence="2">
    <location>
        <begin position="210"/>
        <end position="234"/>
    </location>
</feature>
<accession>A0ABU4HT61</accession>
<name>A0ABU4HT61_9ACTN</name>
<gene>
    <name evidence="3" type="ORF">R7226_19330</name>
</gene>
<feature type="transmembrane region" description="Helical" evidence="2">
    <location>
        <begin position="182"/>
        <end position="201"/>
    </location>
</feature>
<feature type="transmembrane region" description="Helical" evidence="2">
    <location>
        <begin position="154"/>
        <end position="176"/>
    </location>
</feature>
<evidence type="ECO:0008006" key="5">
    <source>
        <dbReference type="Google" id="ProtNLM"/>
    </source>
</evidence>
<feature type="transmembrane region" description="Helical" evidence="2">
    <location>
        <begin position="280"/>
        <end position="298"/>
    </location>
</feature>
<feature type="transmembrane region" description="Helical" evidence="2">
    <location>
        <begin position="99"/>
        <end position="117"/>
    </location>
</feature>
<keyword evidence="2" id="KW-0472">Membrane</keyword>
<dbReference type="Proteomes" id="UP001284601">
    <property type="component" value="Unassembled WGS sequence"/>
</dbReference>
<dbReference type="EMBL" id="JAWSTH010000058">
    <property type="protein sequence ID" value="MDW5596508.1"/>
    <property type="molecule type" value="Genomic_DNA"/>
</dbReference>
<comment type="caution">
    <text evidence="3">The sequence shown here is derived from an EMBL/GenBank/DDBJ whole genome shotgun (WGS) entry which is preliminary data.</text>
</comment>